<comment type="similarity">
    <text evidence="1">Belongs to the plant acyltransferase family.</text>
</comment>
<evidence type="ECO:0000256" key="1">
    <source>
        <dbReference type="ARBA" id="ARBA00009861"/>
    </source>
</evidence>
<dbReference type="Gene3D" id="3.30.559.10">
    <property type="entry name" value="Chloramphenicol acetyltransferase-like domain"/>
    <property type="match status" value="2"/>
</dbReference>
<sequence length="455" mass="51087">MPAIKTTDQTVIFPSHPPFHNDHSLPLSHLDTDRNLHLTFRYLRVYLTNPQTSLDPFHVITSSLSQVLPLFYPLAGTLRHRQCQPHHLEIQCAAGQGVPLVRATADFTLESVNYLDDPASSFVEQLVPDPGPEDGMEHPCILQVTVFECGGFTLGAAMHHALCDGIGGTLFFNAVAELARGSSRITLEPVWERERLLGPREVPRVESPLIGEFLRLEKGFLPYEQDIGRVGRECFHVRDECLDNFKRLLLEQSGFNFTTFEALGAYIWRSKVKASGIQANEKVKFAYSINIRRLVKPPLPTGYWGNGCVPMYVQLSAKDLMEKPIWEIAELIKKSKSNVTDEYVRSFIDYQELHFADGITAGKGVSGFTDWRHLGHSTVDFGWGGPVTVFPLGRNLLGSVEPCFFLPYSTVTADFTKKKKKKTVTAEKKRGFKVLVTLAEAALPAFREDMELFCQ</sequence>
<evidence type="ECO:0000313" key="3">
    <source>
        <dbReference type="Proteomes" id="UP001359559"/>
    </source>
</evidence>
<dbReference type="Pfam" id="PF02458">
    <property type="entry name" value="Transferase"/>
    <property type="match status" value="1"/>
</dbReference>
<keyword evidence="3" id="KW-1185">Reference proteome</keyword>
<accession>A0AAN9PM38</accession>
<gene>
    <name evidence="2" type="ORF">RJT34_13796</name>
</gene>
<dbReference type="InterPro" id="IPR050898">
    <property type="entry name" value="Plant_acyltransferase"/>
</dbReference>
<evidence type="ECO:0000313" key="2">
    <source>
        <dbReference type="EMBL" id="KAK7302899.1"/>
    </source>
</evidence>
<dbReference type="EMBL" id="JAYKXN010000003">
    <property type="protein sequence ID" value="KAK7302899.1"/>
    <property type="molecule type" value="Genomic_DNA"/>
</dbReference>
<protein>
    <submittedName>
        <fullName evidence="2">Uncharacterized protein</fullName>
    </submittedName>
</protein>
<dbReference type="PANTHER" id="PTHR31147">
    <property type="entry name" value="ACYL TRANSFERASE 4"/>
    <property type="match status" value="1"/>
</dbReference>
<dbReference type="PANTHER" id="PTHR31147:SF33">
    <property type="entry name" value="N-HYDROXYCINNAMOYL_BENZOYLTRANSFERASE, PUTATIVE-RELATED"/>
    <property type="match status" value="1"/>
</dbReference>
<proteinExistence type="inferred from homology"/>
<dbReference type="InterPro" id="IPR023213">
    <property type="entry name" value="CAT-like_dom_sf"/>
</dbReference>
<dbReference type="Proteomes" id="UP001359559">
    <property type="component" value="Unassembled WGS sequence"/>
</dbReference>
<dbReference type="AlphaFoldDB" id="A0AAN9PM38"/>
<comment type="caution">
    <text evidence="2">The sequence shown here is derived from an EMBL/GenBank/DDBJ whole genome shotgun (WGS) entry which is preliminary data.</text>
</comment>
<organism evidence="2 3">
    <name type="scientific">Clitoria ternatea</name>
    <name type="common">Butterfly pea</name>
    <dbReference type="NCBI Taxonomy" id="43366"/>
    <lineage>
        <taxon>Eukaryota</taxon>
        <taxon>Viridiplantae</taxon>
        <taxon>Streptophyta</taxon>
        <taxon>Embryophyta</taxon>
        <taxon>Tracheophyta</taxon>
        <taxon>Spermatophyta</taxon>
        <taxon>Magnoliopsida</taxon>
        <taxon>eudicotyledons</taxon>
        <taxon>Gunneridae</taxon>
        <taxon>Pentapetalae</taxon>
        <taxon>rosids</taxon>
        <taxon>fabids</taxon>
        <taxon>Fabales</taxon>
        <taxon>Fabaceae</taxon>
        <taxon>Papilionoideae</taxon>
        <taxon>50 kb inversion clade</taxon>
        <taxon>NPAAA clade</taxon>
        <taxon>indigoferoid/millettioid clade</taxon>
        <taxon>Phaseoleae</taxon>
        <taxon>Clitoria</taxon>
    </lineage>
</organism>
<name>A0AAN9PM38_CLITE</name>
<reference evidence="2 3" key="1">
    <citation type="submission" date="2024-01" db="EMBL/GenBank/DDBJ databases">
        <title>The genomes of 5 underutilized Papilionoideae crops provide insights into root nodulation and disease resistance.</title>
        <authorList>
            <person name="Yuan L."/>
        </authorList>
    </citation>
    <scope>NUCLEOTIDE SEQUENCE [LARGE SCALE GENOMIC DNA]</scope>
    <source>
        <strain evidence="2">LY-2023</strain>
        <tissue evidence="2">Leaf</tissue>
    </source>
</reference>